<dbReference type="InterPro" id="IPR050298">
    <property type="entry name" value="Gram-neg_bact_OMP"/>
</dbReference>
<feature type="domain" description="Porin" evidence="12">
    <location>
        <begin position="8"/>
        <end position="329"/>
    </location>
</feature>
<dbReference type="Gene3D" id="2.40.160.10">
    <property type="entry name" value="Porin"/>
    <property type="match status" value="1"/>
</dbReference>
<keyword evidence="14" id="KW-1185">Reference proteome</keyword>
<evidence type="ECO:0000313" key="13">
    <source>
        <dbReference type="EMBL" id="CAE6723764.1"/>
    </source>
</evidence>
<dbReference type="EMBL" id="CAJNBH010000004">
    <property type="protein sequence ID" value="CAE6723764.1"/>
    <property type="molecule type" value="Genomic_DNA"/>
</dbReference>
<dbReference type="RefSeq" id="WP_200658264.1">
    <property type="nucleotide sequence ID" value="NZ_CAJNBH010000004.1"/>
</dbReference>
<dbReference type="PANTHER" id="PTHR34501">
    <property type="entry name" value="PROTEIN YDDL-RELATED"/>
    <property type="match status" value="1"/>
</dbReference>
<feature type="chain" id="PRO_5045743447" evidence="11">
    <location>
        <begin position="21"/>
        <end position="361"/>
    </location>
</feature>
<keyword evidence="9" id="KW-0472">Membrane</keyword>
<evidence type="ECO:0000256" key="11">
    <source>
        <dbReference type="SAM" id="SignalP"/>
    </source>
</evidence>
<dbReference type="CDD" id="cd00342">
    <property type="entry name" value="gram_neg_porins"/>
    <property type="match status" value="1"/>
</dbReference>
<evidence type="ECO:0000256" key="2">
    <source>
        <dbReference type="ARBA" id="ARBA00011233"/>
    </source>
</evidence>
<evidence type="ECO:0000256" key="6">
    <source>
        <dbReference type="ARBA" id="ARBA00022729"/>
    </source>
</evidence>
<dbReference type="InterPro" id="IPR002299">
    <property type="entry name" value="Porin_Neis"/>
</dbReference>
<evidence type="ECO:0000313" key="14">
    <source>
        <dbReference type="Proteomes" id="UP000673821"/>
    </source>
</evidence>
<dbReference type="Proteomes" id="UP000673821">
    <property type="component" value="Unassembled WGS sequence"/>
</dbReference>
<proteinExistence type="predicted"/>
<protein>
    <submittedName>
        <fullName evidence="13">Outer membrane porin protein</fullName>
    </submittedName>
</protein>
<dbReference type="SUPFAM" id="SSF56935">
    <property type="entry name" value="Porins"/>
    <property type="match status" value="1"/>
</dbReference>
<evidence type="ECO:0000256" key="5">
    <source>
        <dbReference type="ARBA" id="ARBA00022692"/>
    </source>
</evidence>
<keyword evidence="5" id="KW-0812">Transmembrane</keyword>
<organism evidence="13 14">
    <name type="scientific">Paraburkholderia nemoris</name>
    <dbReference type="NCBI Taxonomy" id="2793076"/>
    <lineage>
        <taxon>Bacteria</taxon>
        <taxon>Pseudomonadati</taxon>
        <taxon>Pseudomonadota</taxon>
        <taxon>Betaproteobacteria</taxon>
        <taxon>Burkholderiales</taxon>
        <taxon>Burkholderiaceae</taxon>
        <taxon>Paraburkholderia</taxon>
    </lineage>
</organism>
<dbReference type="Pfam" id="PF13609">
    <property type="entry name" value="Porin_4"/>
    <property type="match status" value="1"/>
</dbReference>
<evidence type="ECO:0000256" key="4">
    <source>
        <dbReference type="ARBA" id="ARBA00022452"/>
    </source>
</evidence>
<comment type="caution">
    <text evidence="13">The sequence shown here is derived from an EMBL/GenBank/DDBJ whole genome shotgun (WGS) entry which is preliminary data.</text>
</comment>
<evidence type="ECO:0000259" key="12">
    <source>
        <dbReference type="Pfam" id="PF13609"/>
    </source>
</evidence>
<name>A0ABM8QYS4_9BURK</name>
<comment type="subunit">
    <text evidence="2">Homotrimer.</text>
</comment>
<evidence type="ECO:0000256" key="1">
    <source>
        <dbReference type="ARBA" id="ARBA00004571"/>
    </source>
</evidence>
<evidence type="ECO:0000256" key="10">
    <source>
        <dbReference type="ARBA" id="ARBA00023237"/>
    </source>
</evidence>
<evidence type="ECO:0000256" key="9">
    <source>
        <dbReference type="ARBA" id="ARBA00023136"/>
    </source>
</evidence>
<evidence type="ECO:0000256" key="7">
    <source>
        <dbReference type="ARBA" id="ARBA00023065"/>
    </source>
</evidence>
<reference evidence="13 14" key="1">
    <citation type="submission" date="2021-02" db="EMBL/GenBank/DDBJ databases">
        <authorList>
            <person name="Vanwijnsberghe S."/>
        </authorList>
    </citation>
    <scope>NUCLEOTIDE SEQUENCE [LARGE SCALE GENOMIC DNA]</scope>
    <source>
        <strain evidence="13 14">R-69776</strain>
    </source>
</reference>
<comment type="subcellular location">
    <subcellularLocation>
        <location evidence="1">Cell outer membrane</location>
        <topology evidence="1">Multi-pass membrane protein</topology>
    </subcellularLocation>
</comment>
<dbReference type="PANTHER" id="PTHR34501:SF9">
    <property type="entry name" value="MAJOR OUTER MEMBRANE PROTEIN P.IA"/>
    <property type="match status" value="1"/>
</dbReference>
<keyword evidence="10" id="KW-0998">Cell outer membrane</keyword>
<dbReference type="InterPro" id="IPR033900">
    <property type="entry name" value="Gram_neg_porin_domain"/>
</dbReference>
<evidence type="ECO:0000256" key="3">
    <source>
        <dbReference type="ARBA" id="ARBA00022448"/>
    </source>
</evidence>
<keyword evidence="6 11" id="KW-0732">Signal</keyword>
<dbReference type="InterPro" id="IPR023614">
    <property type="entry name" value="Porin_dom_sf"/>
</dbReference>
<dbReference type="PRINTS" id="PR00184">
    <property type="entry name" value="NEISSPPORIN"/>
</dbReference>
<keyword evidence="7" id="KW-0406">Ion transport</keyword>
<gene>
    <name evidence="13" type="ORF">R69776_01658</name>
</gene>
<keyword evidence="4" id="KW-1134">Transmembrane beta strand</keyword>
<feature type="signal peptide" evidence="11">
    <location>
        <begin position="1"/>
        <end position="20"/>
    </location>
</feature>
<accession>A0ABM8QYS4</accession>
<evidence type="ECO:0000256" key="8">
    <source>
        <dbReference type="ARBA" id="ARBA00023114"/>
    </source>
</evidence>
<keyword evidence="8" id="KW-0626">Porin</keyword>
<keyword evidence="3" id="KW-0813">Transport</keyword>
<sequence>MKTLVMGALCAACGTSAAYAQSSVTLYGVLDVGLTALSNQSGHGNVVMDTGVLAPNLFGLKGAEDLGGGVKAVFQLEGQFEMGTGTLDGNLFGRQSWVGIESDRWGTLTVGNQYDYMFTSLSWNRLGPEIYFVSLTNLRQGPFDAFGKPLAPSGDFDFDRTAGAQRMSNSIRYQAPVIDGLTFGGMYGFGNQAGTFGNQNAYSFGVDYMQSTFSLDAAYTLVKYLGIDNGNGGIRNFGFGGRIAVMQGWADVLYTNTRNTFSGATISAFEVGGTYPLMRATTLAFAYEFMKGNDALENNRAHQVNLTLDYALSKRSDVYISAAYQHASGDGNTATAWILDAAGPSTSGNQTILRVGMRHIF</sequence>